<evidence type="ECO:0000259" key="3">
    <source>
        <dbReference type="PROSITE" id="PS50943"/>
    </source>
</evidence>
<gene>
    <name evidence="4" type="ORF">N177_0069</name>
</gene>
<dbReference type="PANTHER" id="PTHR46797:SF2">
    <property type="entry name" value="TRANSCRIPTIONAL REGULATOR"/>
    <property type="match status" value="1"/>
</dbReference>
<accession>V4RWT1</accession>
<dbReference type="InterPro" id="IPR001387">
    <property type="entry name" value="Cro/C1-type_HTH"/>
</dbReference>
<sequence>MVTEHRADESVGRSVRYHRKQQGLSLEQASELTGLSVSMISKIERGLTSPSVRSLYALSNGLKIPVGTLFSEHGEAPAAEGEDVPSEDEAGLVVRRSARRTLDFGEKRLVKELLTPQPIGSLELLMIVLAPGGSTGDDVFSHDGEEGGVVLSGALELWVDEKRLLLHPGDSFTFKSRRPHRFRNAADEETRVLWINTPPIY</sequence>
<dbReference type="AlphaFoldDB" id="V4RWT1"/>
<dbReference type="SMART" id="SM00530">
    <property type="entry name" value="HTH_XRE"/>
    <property type="match status" value="1"/>
</dbReference>
<dbReference type="RefSeq" id="WP_023430227.1">
    <property type="nucleotide sequence ID" value="NZ_AWXZ01000004.1"/>
</dbReference>
<name>V4RWT1_9HYPH</name>
<feature type="domain" description="HTH cro/C1-type" evidence="3">
    <location>
        <begin position="15"/>
        <end position="69"/>
    </location>
</feature>
<dbReference type="PANTHER" id="PTHR46797">
    <property type="entry name" value="HTH-TYPE TRANSCRIPTIONAL REGULATOR"/>
    <property type="match status" value="1"/>
</dbReference>
<dbReference type="GO" id="GO:0003700">
    <property type="term" value="F:DNA-binding transcription factor activity"/>
    <property type="evidence" value="ECO:0007669"/>
    <property type="project" value="TreeGrafter"/>
</dbReference>
<dbReference type="EMBL" id="AWXZ01000004">
    <property type="protein sequence ID" value="ESR27465.1"/>
    <property type="molecule type" value="Genomic_DNA"/>
</dbReference>
<protein>
    <submittedName>
        <fullName evidence="4">Transcriptional regulator</fullName>
    </submittedName>
</protein>
<dbReference type="Pfam" id="PF07883">
    <property type="entry name" value="Cupin_2"/>
    <property type="match status" value="1"/>
</dbReference>
<dbReference type="PROSITE" id="PS50943">
    <property type="entry name" value="HTH_CROC1"/>
    <property type="match status" value="1"/>
</dbReference>
<evidence type="ECO:0000256" key="1">
    <source>
        <dbReference type="ARBA" id="ARBA00023125"/>
    </source>
</evidence>
<evidence type="ECO:0000313" key="5">
    <source>
        <dbReference type="Proteomes" id="UP000017819"/>
    </source>
</evidence>
<dbReference type="eggNOG" id="COG1396">
    <property type="taxonomic scope" value="Bacteria"/>
</dbReference>
<feature type="region of interest" description="Disordered" evidence="2">
    <location>
        <begin position="1"/>
        <end position="20"/>
    </location>
</feature>
<dbReference type="Proteomes" id="UP000017819">
    <property type="component" value="Unassembled WGS sequence"/>
</dbReference>
<evidence type="ECO:0000256" key="2">
    <source>
        <dbReference type="SAM" id="MobiDB-lite"/>
    </source>
</evidence>
<dbReference type="Pfam" id="PF01381">
    <property type="entry name" value="HTH_3"/>
    <property type="match status" value="1"/>
</dbReference>
<dbReference type="InterPro" id="IPR014710">
    <property type="entry name" value="RmlC-like_jellyroll"/>
</dbReference>
<dbReference type="CDD" id="cd00093">
    <property type="entry name" value="HTH_XRE"/>
    <property type="match status" value="1"/>
</dbReference>
<dbReference type="STRING" id="631454.N177_0069"/>
<dbReference type="InterPro" id="IPR010982">
    <property type="entry name" value="Lambda_DNA-bd_dom_sf"/>
</dbReference>
<comment type="caution">
    <text evidence="4">The sequence shown here is derived from an EMBL/GenBank/DDBJ whole genome shotgun (WGS) entry which is preliminary data.</text>
</comment>
<keyword evidence="5" id="KW-1185">Reference proteome</keyword>
<dbReference type="CDD" id="cd02209">
    <property type="entry name" value="cupin_XRE_C"/>
    <property type="match status" value="1"/>
</dbReference>
<dbReference type="SUPFAM" id="SSF51182">
    <property type="entry name" value="RmlC-like cupins"/>
    <property type="match status" value="1"/>
</dbReference>
<evidence type="ECO:0000313" key="4">
    <source>
        <dbReference type="EMBL" id="ESR27465.1"/>
    </source>
</evidence>
<dbReference type="GO" id="GO:0003677">
    <property type="term" value="F:DNA binding"/>
    <property type="evidence" value="ECO:0007669"/>
    <property type="project" value="UniProtKB-KW"/>
</dbReference>
<organism evidence="4 5">
    <name type="scientific">Lutibaculum baratangense AMV1</name>
    <dbReference type="NCBI Taxonomy" id="631454"/>
    <lineage>
        <taxon>Bacteria</taxon>
        <taxon>Pseudomonadati</taxon>
        <taxon>Pseudomonadota</taxon>
        <taxon>Alphaproteobacteria</taxon>
        <taxon>Hyphomicrobiales</taxon>
        <taxon>Tepidamorphaceae</taxon>
        <taxon>Lutibaculum</taxon>
    </lineage>
</organism>
<dbReference type="InterPro" id="IPR011051">
    <property type="entry name" value="RmlC_Cupin_sf"/>
</dbReference>
<dbReference type="GO" id="GO:0005829">
    <property type="term" value="C:cytosol"/>
    <property type="evidence" value="ECO:0007669"/>
    <property type="project" value="TreeGrafter"/>
</dbReference>
<dbReference type="InterPro" id="IPR050807">
    <property type="entry name" value="TransReg_Diox_bact_type"/>
</dbReference>
<feature type="compositionally biased region" description="Basic and acidic residues" evidence="2">
    <location>
        <begin position="1"/>
        <end position="11"/>
    </location>
</feature>
<dbReference type="Gene3D" id="1.10.260.40">
    <property type="entry name" value="lambda repressor-like DNA-binding domains"/>
    <property type="match status" value="1"/>
</dbReference>
<dbReference type="Gene3D" id="2.60.120.10">
    <property type="entry name" value="Jelly Rolls"/>
    <property type="match status" value="1"/>
</dbReference>
<dbReference type="InterPro" id="IPR013096">
    <property type="entry name" value="Cupin_2"/>
</dbReference>
<proteinExistence type="predicted"/>
<dbReference type="SUPFAM" id="SSF47413">
    <property type="entry name" value="lambda repressor-like DNA-binding domains"/>
    <property type="match status" value="1"/>
</dbReference>
<reference evidence="4 5" key="1">
    <citation type="journal article" date="2014" name="Genome Announc.">
        <title>Draft Genome Sequence of Lutibaculum baratangense Strain AMV1T, Isolated from a Mud Volcano in Andamans, India.</title>
        <authorList>
            <person name="Singh A."/>
            <person name="Sreenivas A."/>
            <person name="Sathyanarayana Reddy G."/>
            <person name="Pinnaka A.K."/>
            <person name="Shivaji S."/>
        </authorList>
    </citation>
    <scope>NUCLEOTIDE SEQUENCE [LARGE SCALE GENOMIC DNA]</scope>
    <source>
        <strain evidence="4 5">AMV1</strain>
    </source>
</reference>
<keyword evidence="1" id="KW-0238">DNA-binding</keyword>